<feature type="binding site" evidence="8">
    <location>
        <position position="540"/>
    </location>
    <ligand>
        <name>Zn(2+)</name>
        <dbReference type="ChEBI" id="CHEBI:29105"/>
        <label>1</label>
    </ligand>
</feature>
<keyword evidence="13" id="KW-1185">Reference proteome</keyword>
<dbReference type="InterPro" id="IPR023174">
    <property type="entry name" value="PDEase_CS"/>
</dbReference>
<reference evidence="12" key="1">
    <citation type="submission" date="2007-07" db="EMBL/GenBank/DDBJ databases">
        <title>PCAP assembly of the Caenorhabditis remanei genome.</title>
        <authorList>
            <consortium name="The Caenorhabditis remanei Sequencing Consortium"/>
            <person name="Wilson R.K."/>
        </authorList>
    </citation>
    <scope>NUCLEOTIDE SEQUENCE [LARGE SCALE GENOMIC DNA]</scope>
    <source>
        <strain evidence="12">PB4641</strain>
    </source>
</reference>
<dbReference type="InterPro" id="IPR003607">
    <property type="entry name" value="HD/PDEase_dom"/>
</dbReference>
<feature type="binding site" evidence="8">
    <location>
        <position position="541"/>
    </location>
    <ligand>
        <name>Zn(2+)</name>
        <dbReference type="ChEBI" id="CHEBI:29105"/>
        <label>1</label>
    </ligand>
</feature>
<dbReference type="eggNOG" id="KOG3689">
    <property type="taxonomic scope" value="Eukaryota"/>
</dbReference>
<dbReference type="Pfam" id="PF01590">
    <property type="entry name" value="GAF"/>
    <property type="match status" value="1"/>
</dbReference>
<dbReference type="GO" id="GO:0007602">
    <property type="term" value="P:phototransduction"/>
    <property type="evidence" value="ECO:0007669"/>
    <property type="project" value="EnsemblMetazoa"/>
</dbReference>
<feature type="region of interest" description="Disordered" evidence="10">
    <location>
        <begin position="136"/>
        <end position="162"/>
    </location>
</feature>
<evidence type="ECO:0000313" key="13">
    <source>
        <dbReference type="Proteomes" id="UP000008281"/>
    </source>
</evidence>
<dbReference type="GO" id="GO:0046872">
    <property type="term" value="F:metal ion binding"/>
    <property type="evidence" value="ECO:0007669"/>
    <property type="project" value="UniProtKB-KW"/>
</dbReference>
<dbReference type="OrthoDB" id="295473at2759"/>
<dbReference type="SMART" id="SM00065">
    <property type="entry name" value="GAF"/>
    <property type="match status" value="1"/>
</dbReference>
<evidence type="ECO:0000313" key="12">
    <source>
        <dbReference type="EMBL" id="EFP13266.1"/>
    </source>
</evidence>
<dbReference type="Proteomes" id="UP000008281">
    <property type="component" value="Unassembled WGS sequence"/>
</dbReference>
<evidence type="ECO:0000256" key="8">
    <source>
        <dbReference type="PIRSR" id="PIRSR623088-3"/>
    </source>
</evidence>
<dbReference type="Pfam" id="PF00233">
    <property type="entry name" value="PDEase_I"/>
    <property type="match status" value="1"/>
</dbReference>
<keyword evidence="4 8" id="KW-0479">Metal-binding</keyword>
<protein>
    <recommendedName>
        <fullName evidence="9">Phosphodiesterase</fullName>
        <ecNumber evidence="9">3.1.4.-</ecNumber>
    </recommendedName>
</protein>
<organism evidence="13">
    <name type="scientific">Caenorhabditis remanei</name>
    <name type="common">Caenorhabditis vulgaris</name>
    <dbReference type="NCBI Taxonomy" id="31234"/>
    <lineage>
        <taxon>Eukaryota</taxon>
        <taxon>Metazoa</taxon>
        <taxon>Ecdysozoa</taxon>
        <taxon>Nematoda</taxon>
        <taxon>Chromadorea</taxon>
        <taxon>Rhabditida</taxon>
        <taxon>Rhabditina</taxon>
        <taxon>Rhabditomorpha</taxon>
        <taxon>Rhabditoidea</taxon>
        <taxon>Rhabditidae</taxon>
        <taxon>Peloderinae</taxon>
        <taxon>Caenorhabditis</taxon>
    </lineage>
</organism>
<comment type="similarity">
    <text evidence="2 9">Belongs to the cyclic nucleotide phosphodiesterase family.</text>
</comment>
<dbReference type="GO" id="GO:1901046">
    <property type="term" value="P:positive regulation of egg-laying behavior"/>
    <property type="evidence" value="ECO:0007669"/>
    <property type="project" value="EnsemblMetazoa"/>
</dbReference>
<evidence type="ECO:0000256" key="10">
    <source>
        <dbReference type="SAM" id="MobiDB-lite"/>
    </source>
</evidence>
<evidence type="ECO:0000256" key="3">
    <source>
        <dbReference type="ARBA" id="ARBA00022535"/>
    </source>
</evidence>
<dbReference type="Gene3D" id="3.30.450.40">
    <property type="match status" value="1"/>
</dbReference>
<dbReference type="SMART" id="SM00471">
    <property type="entry name" value="HDc"/>
    <property type="match status" value="1"/>
</dbReference>
<dbReference type="STRING" id="31234.E3N087"/>
<dbReference type="PROSITE" id="PS51845">
    <property type="entry name" value="PDEASE_I_2"/>
    <property type="match status" value="1"/>
</dbReference>
<dbReference type="GO" id="GO:0008340">
    <property type="term" value="P:determination of adult lifespan"/>
    <property type="evidence" value="ECO:0007669"/>
    <property type="project" value="EnsemblMetazoa"/>
</dbReference>
<dbReference type="PANTHER" id="PTHR11347">
    <property type="entry name" value="CYCLIC NUCLEOTIDE PHOSPHODIESTERASE"/>
    <property type="match status" value="1"/>
</dbReference>
<gene>
    <name evidence="12" type="primary">Cre-pde-2</name>
    <name evidence="12" type="ORF">CRE_12202</name>
</gene>
<feature type="binding site" evidence="8">
    <location>
        <position position="541"/>
    </location>
    <ligand>
        <name>Zn(2+)</name>
        <dbReference type="ChEBI" id="CHEBI:29105"/>
        <label>2</label>
    </ligand>
</feature>
<dbReference type="AlphaFoldDB" id="E3N087"/>
<feature type="binding site" evidence="7">
    <location>
        <position position="705"/>
    </location>
    <ligand>
        <name>AMP</name>
        <dbReference type="ChEBI" id="CHEBI:456215"/>
    </ligand>
</feature>
<dbReference type="GO" id="GO:0010753">
    <property type="term" value="P:positive regulation of cGMP-mediated signaling"/>
    <property type="evidence" value="ECO:0007669"/>
    <property type="project" value="EnsemblMetazoa"/>
</dbReference>
<name>E3N087_CAERE</name>
<feature type="binding site" evidence="7">
    <location>
        <position position="654"/>
    </location>
    <ligand>
        <name>AMP</name>
        <dbReference type="ChEBI" id="CHEBI:456215"/>
    </ligand>
</feature>
<dbReference type="GO" id="GO:0010754">
    <property type="term" value="P:negative regulation of cGMP-mediated signaling"/>
    <property type="evidence" value="ECO:0007669"/>
    <property type="project" value="EnsemblMetazoa"/>
</dbReference>
<feature type="region of interest" description="Disordered" evidence="10">
    <location>
        <begin position="851"/>
        <end position="920"/>
    </location>
</feature>
<dbReference type="GO" id="GO:0042542">
    <property type="term" value="P:response to hydrogen peroxide"/>
    <property type="evidence" value="ECO:0007669"/>
    <property type="project" value="EnsemblMetazoa"/>
</dbReference>
<dbReference type="GO" id="GO:0040018">
    <property type="term" value="P:positive regulation of multicellular organism growth"/>
    <property type="evidence" value="ECO:0007669"/>
    <property type="project" value="EnsemblMetazoa"/>
</dbReference>
<comment type="catalytic activity">
    <reaction evidence="1">
        <text>a nucleoside 3',5'-cyclic phosphate + H2O = a nucleoside 5'-phosphate + H(+)</text>
        <dbReference type="Rhea" id="RHEA:14653"/>
        <dbReference type="ChEBI" id="CHEBI:15377"/>
        <dbReference type="ChEBI" id="CHEBI:15378"/>
        <dbReference type="ChEBI" id="CHEBI:57867"/>
        <dbReference type="ChEBI" id="CHEBI:58464"/>
        <dbReference type="EC" id="3.1.4.17"/>
    </reaction>
</comment>
<evidence type="ECO:0000256" key="4">
    <source>
        <dbReference type="ARBA" id="ARBA00022723"/>
    </source>
</evidence>
<dbReference type="GO" id="GO:0004114">
    <property type="term" value="F:3',5'-cyclic-nucleotide phosphodiesterase activity"/>
    <property type="evidence" value="ECO:0007669"/>
    <property type="project" value="UniProtKB-EC"/>
</dbReference>
<dbReference type="FunFam" id="1.10.1300.10:FF:000003">
    <property type="entry name" value="Phosphodiesterase"/>
    <property type="match status" value="1"/>
</dbReference>
<keyword evidence="5 9" id="KW-0378">Hydrolase</keyword>
<feature type="binding site" evidence="8">
    <location>
        <position position="654"/>
    </location>
    <ligand>
        <name>Zn(2+)</name>
        <dbReference type="ChEBI" id="CHEBI:29105"/>
        <label>1</label>
    </ligand>
</feature>
<dbReference type="InterPro" id="IPR003018">
    <property type="entry name" value="GAF"/>
</dbReference>
<evidence type="ECO:0000256" key="2">
    <source>
        <dbReference type="ARBA" id="ARBA00007648"/>
    </source>
</evidence>
<dbReference type="GO" id="GO:0070482">
    <property type="term" value="P:response to oxygen levels"/>
    <property type="evidence" value="ECO:0007669"/>
    <property type="project" value="EnsemblMetazoa"/>
</dbReference>
<evidence type="ECO:0000256" key="5">
    <source>
        <dbReference type="ARBA" id="ARBA00022801"/>
    </source>
</evidence>
<dbReference type="InterPro" id="IPR023088">
    <property type="entry name" value="PDEase"/>
</dbReference>
<dbReference type="InterPro" id="IPR002073">
    <property type="entry name" value="PDEase_catalytic_dom"/>
</dbReference>
<dbReference type="GO" id="GO:0006935">
    <property type="term" value="P:chemotaxis"/>
    <property type="evidence" value="ECO:0007669"/>
    <property type="project" value="EnsemblMetazoa"/>
</dbReference>
<dbReference type="InterPro" id="IPR029016">
    <property type="entry name" value="GAF-like_dom_sf"/>
</dbReference>
<feature type="domain" description="PDEase" evidence="11">
    <location>
        <begin position="419"/>
        <end position="748"/>
    </location>
</feature>
<dbReference type="InterPro" id="IPR036971">
    <property type="entry name" value="PDEase_catalytic_dom_sf"/>
</dbReference>
<keyword evidence="3" id="KW-0140">cGMP</keyword>
<dbReference type="SUPFAM" id="SSF109604">
    <property type="entry name" value="HD-domain/PDEase-like"/>
    <property type="match status" value="1"/>
</dbReference>
<dbReference type="InParanoid" id="E3N087"/>
<dbReference type="GO" id="GO:0007635">
    <property type="term" value="P:chemosensory behavior"/>
    <property type="evidence" value="ECO:0007669"/>
    <property type="project" value="EnsemblMetazoa"/>
</dbReference>
<feature type="active site" description="Proton donor" evidence="6">
    <location>
        <position position="500"/>
    </location>
</feature>
<dbReference type="PROSITE" id="PS00126">
    <property type="entry name" value="PDEASE_I_1"/>
    <property type="match status" value="1"/>
</dbReference>
<feature type="binding site" evidence="7">
    <location>
        <begin position="500"/>
        <end position="504"/>
    </location>
    <ligand>
        <name>AMP</name>
        <dbReference type="ChEBI" id="CHEBI:456215"/>
    </ligand>
</feature>
<dbReference type="GO" id="GO:0010446">
    <property type="term" value="P:response to alkaline pH"/>
    <property type="evidence" value="ECO:0007669"/>
    <property type="project" value="EnsemblMetazoa"/>
</dbReference>
<feature type="compositionally biased region" description="Polar residues" evidence="10">
    <location>
        <begin position="136"/>
        <end position="146"/>
    </location>
</feature>
<dbReference type="HOGENOM" id="CLU_342318_0_0_1"/>
<evidence type="ECO:0000256" key="1">
    <source>
        <dbReference type="ARBA" id="ARBA00001073"/>
    </source>
</evidence>
<evidence type="ECO:0000256" key="6">
    <source>
        <dbReference type="PIRSR" id="PIRSR623088-1"/>
    </source>
</evidence>
<evidence type="ECO:0000259" key="11">
    <source>
        <dbReference type="PROSITE" id="PS51845"/>
    </source>
</evidence>
<dbReference type="PRINTS" id="PR00387">
    <property type="entry name" value="PDIESTERASE1"/>
</dbReference>
<feature type="region of interest" description="Disordered" evidence="10">
    <location>
        <begin position="27"/>
        <end position="49"/>
    </location>
</feature>
<dbReference type="Gene3D" id="1.10.1300.10">
    <property type="entry name" value="3'5'-cyclic nucleotide phosphodiesterase, catalytic domain"/>
    <property type="match status" value="1"/>
</dbReference>
<feature type="binding site" evidence="7">
    <location>
        <position position="541"/>
    </location>
    <ligand>
        <name>AMP</name>
        <dbReference type="ChEBI" id="CHEBI:456215"/>
    </ligand>
</feature>
<dbReference type="CDD" id="cd00077">
    <property type="entry name" value="HDc"/>
    <property type="match status" value="1"/>
</dbReference>
<feature type="binding site" evidence="8">
    <location>
        <position position="504"/>
    </location>
    <ligand>
        <name>Zn(2+)</name>
        <dbReference type="ChEBI" id="CHEBI:29105"/>
        <label>1</label>
    </ligand>
</feature>
<sequence length="920" mass="105180">MFVCVVVIFNLFICYWKLFEFRSTKKKKRKEEEEEAEHSSTKNQYKITTKRRRSSSGLFASSEFLYYSPHKKIVCSMLELRRNSSPTTITHHLPQTQTICANSARGDSIHHHHHHHQASGSTCCGGMTVFTGANVTKSPSEPSASPTVWRKTSHPPLHFNNNETRNRNLQMQLKNRGTKDDWGASLRYDIEEPTSSGLSELLPDVPIVRKLSRPLVKMDDLDETSSIASTDSDRTVLSPLVPMSVFDKFLCLTNNLSALVSCIIAEARKNIGASEYAVFFHDEDQKQMVLFNNETMLMKGKKYPMNVGIVGKVAATLRTMNIPDVSRCPFFDPEIDQQCSSQPRNCIAFPMIDSSCSLIGVIILYNKENGFSRHDEKYIKRFSYFVSNAIAHAILAKQIEEVQTRIHMVEEFKIQGEDAVIEEVDIMRLVNDPLRDWRYFSQNFADFSFPPRSVGENHFHRASMMFFEDLGFSMQYKLNKRKLSYLVLRVSAGYRPVPYHNWSHAFAVTHFCWLTLRTDAIRRALSDMERLSLLIACLCHDIDHRGTTNSFQMQSLQKTPLSVLYSVEGSVLERHHFAQTIKLLQQQECSILENLPAADFRTIVNTIREVILATDISAHLKKQERIKTMISEGYNPMSLDHRYLLMCLVMTASDLSDQAKNFYNAKRIAENIYLEFFAQGDLELQLGVKPLEMMDRTNAYVPTVQIDFLFKIGVPVFQLLASVVPEGRTTAEAIEANHMCWVALDEEVRNNPLATNALEYLRDDSLERRVSFRNEEIDLIYLILQIYDKVRKQDPRAAEIASKRFEPVYANGTVPQTQDILDHRFDGYDKKYQIGCSQNQSNGKQQQIRSLQKTKSKTSEDVALLKPMDNGSTSSPRRGSRTPRRLWRRARALISSMSSSCASCSPLPSRRQVSEDSESG</sequence>
<evidence type="ECO:0000256" key="7">
    <source>
        <dbReference type="PIRSR" id="PIRSR623088-2"/>
    </source>
</evidence>
<dbReference type="OMA" id="IHMVEEF"/>
<dbReference type="SUPFAM" id="SSF55781">
    <property type="entry name" value="GAF domain-like"/>
    <property type="match status" value="1"/>
</dbReference>
<proteinExistence type="inferred from homology"/>
<dbReference type="EC" id="3.1.4.-" evidence="9"/>
<feature type="compositionally biased region" description="Low complexity" evidence="10">
    <location>
        <begin position="892"/>
        <end position="911"/>
    </location>
</feature>
<dbReference type="GO" id="GO:0010628">
    <property type="term" value="P:positive regulation of gene expression"/>
    <property type="evidence" value="ECO:0007669"/>
    <property type="project" value="EnsemblMetazoa"/>
</dbReference>
<dbReference type="FunCoup" id="E3N087">
    <property type="interactions" value="224"/>
</dbReference>
<accession>E3N087</accession>
<comment type="cofactor">
    <cofactor evidence="9">
        <name>a divalent metal cation</name>
        <dbReference type="ChEBI" id="CHEBI:60240"/>
    </cofactor>
    <text evidence="9">Binds 2 divalent metal cations per subunit. Site 1 may preferentially bind zinc ions, while site 2 has a preference for magnesium and/or manganese ions.</text>
</comment>
<feature type="compositionally biased region" description="Basic residues" evidence="10">
    <location>
        <begin position="878"/>
        <end position="891"/>
    </location>
</feature>
<evidence type="ECO:0000256" key="9">
    <source>
        <dbReference type="RuleBase" id="RU363067"/>
    </source>
</evidence>
<dbReference type="EMBL" id="DS268504">
    <property type="protein sequence ID" value="EFP13266.1"/>
    <property type="molecule type" value="Genomic_DNA"/>
</dbReference>